<organism evidence="1 2">
    <name type="scientific">Acaulospora colombiana</name>
    <dbReference type="NCBI Taxonomy" id="27376"/>
    <lineage>
        <taxon>Eukaryota</taxon>
        <taxon>Fungi</taxon>
        <taxon>Fungi incertae sedis</taxon>
        <taxon>Mucoromycota</taxon>
        <taxon>Glomeromycotina</taxon>
        <taxon>Glomeromycetes</taxon>
        <taxon>Diversisporales</taxon>
        <taxon>Acaulosporaceae</taxon>
        <taxon>Acaulospora</taxon>
    </lineage>
</organism>
<sequence>KQRHWQTETPHVALLGRSRLSLVDARLILADEEGVTTQEESHLLQQRFFLLNPEMGHAVARAVGTDIRNGERQNRIRTAKQRARRQLSLVRLLISDAVYILGYRVLQILISHPQNLLTQRIVSSIISAGGPSLRGDIPSKRGRDVLGELRIARPEDIYGLSGSMASQAPALTIASTWANPTSYTLQNIVRP</sequence>
<evidence type="ECO:0000313" key="2">
    <source>
        <dbReference type="Proteomes" id="UP000789525"/>
    </source>
</evidence>
<dbReference type="Proteomes" id="UP000789525">
    <property type="component" value="Unassembled WGS sequence"/>
</dbReference>
<evidence type="ECO:0000313" key="1">
    <source>
        <dbReference type="EMBL" id="CAG8742697.1"/>
    </source>
</evidence>
<gene>
    <name evidence="1" type="ORF">ACOLOM_LOCUS12260</name>
</gene>
<feature type="non-terminal residue" evidence="1">
    <location>
        <position position="191"/>
    </location>
</feature>
<proteinExistence type="predicted"/>
<comment type="caution">
    <text evidence="1">The sequence shown here is derived from an EMBL/GenBank/DDBJ whole genome shotgun (WGS) entry which is preliminary data.</text>
</comment>
<reference evidence="1" key="1">
    <citation type="submission" date="2021-06" db="EMBL/GenBank/DDBJ databases">
        <authorList>
            <person name="Kallberg Y."/>
            <person name="Tangrot J."/>
            <person name="Rosling A."/>
        </authorList>
    </citation>
    <scope>NUCLEOTIDE SEQUENCE</scope>
    <source>
        <strain evidence="1">CL356</strain>
    </source>
</reference>
<protein>
    <submittedName>
        <fullName evidence="1">7296_t:CDS:1</fullName>
    </submittedName>
</protein>
<name>A0ACA9QAI7_9GLOM</name>
<accession>A0ACA9QAI7</accession>
<feature type="non-terminal residue" evidence="1">
    <location>
        <position position="1"/>
    </location>
</feature>
<dbReference type="EMBL" id="CAJVPT010048783">
    <property type="protein sequence ID" value="CAG8742697.1"/>
    <property type="molecule type" value="Genomic_DNA"/>
</dbReference>
<keyword evidence="2" id="KW-1185">Reference proteome</keyword>